<keyword evidence="3" id="KW-1185">Reference proteome</keyword>
<dbReference type="InterPro" id="IPR051207">
    <property type="entry name" value="ComplexI_NDUFA9_subunit"/>
</dbReference>
<evidence type="ECO:0000259" key="1">
    <source>
        <dbReference type="Pfam" id="PF01370"/>
    </source>
</evidence>
<organism evidence="2 3">
    <name type="scientific">Phakopsora pachyrhizi</name>
    <name type="common">Asian soybean rust disease fungus</name>
    <dbReference type="NCBI Taxonomy" id="170000"/>
    <lineage>
        <taxon>Eukaryota</taxon>
        <taxon>Fungi</taxon>
        <taxon>Dikarya</taxon>
        <taxon>Basidiomycota</taxon>
        <taxon>Pucciniomycotina</taxon>
        <taxon>Pucciniomycetes</taxon>
        <taxon>Pucciniales</taxon>
        <taxon>Phakopsoraceae</taxon>
        <taxon>Phakopsora</taxon>
    </lineage>
</organism>
<name>A0AAV0AL67_PHAPC</name>
<dbReference type="PANTHER" id="PTHR12126:SF11">
    <property type="entry name" value="NADH DEHYDROGENASE [UBIQUINONE] 1 ALPHA SUBCOMPLEX SUBUNIT 9, MITOCHONDRIAL"/>
    <property type="match status" value="1"/>
</dbReference>
<dbReference type="EMBL" id="CALTRL010000529">
    <property type="protein sequence ID" value="CAH7668473.1"/>
    <property type="molecule type" value="Genomic_DNA"/>
</dbReference>
<dbReference type="AlphaFoldDB" id="A0AAV0AL67"/>
<feature type="non-terminal residue" evidence="2">
    <location>
        <position position="1"/>
    </location>
</feature>
<dbReference type="SUPFAM" id="SSF51735">
    <property type="entry name" value="NAD(P)-binding Rossmann-fold domains"/>
    <property type="match status" value="1"/>
</dbReference>
<evidence type="ECO:0000313" key="3">
    <source>
        <dbReference type="Proteomes" id="UP001153365"/>
    </source>
</evidence>
<accession>A0AAV0AL67</accession>
<dbReference type="InterPro" id="IPR036291">
    <property type="entry name" value="NAD(P)-bd_dom_sf"/>
</dbReference>
<dbReference type="GO" id="GO:0005739">
    <property type="term" value="C:mitochondrion"/>
    <property type="evidence" value="ECO:0007669"/>
    <property type="project" value="TreeGrafter"/>
</dbReference>
<dbReference type="InterPro" id="IPR001509">
    <property type="entry name" value="Epimerase_deHydtase"/>
</dbReference>
<feature type="domain" description="NAD-dependent epimerase/dehydratase" evidence="1">
    <location>
        <begin position="7"/>
        <end position="133"/>
    </location>
</feature>
<dbReference type="GO" id="GO:0044877">
    <property type="term" value="F:protein-containing complex binding"/>
    <property type="evidence" value="ECO:0007669"/>
    <property type="project" value="TreeGrafter"/>
</dbReference>
<dbReference type="Pfam" id="PF01370">
    <property type="entry name" value="Epimerase"/>
    <property type="match status" value="1"/>
</dbReference>
<comment type="caution">
    <text evidence="2">The sequence shown here is derived from an EMBL/GenBank/DDBJ whole genome shotgun (WGS) entry which is preliminary data.</text>
</comment>
<evidence type="ECO:0000313" key="2">
    <source>
        <dbReference type="EMBL" id="CAH7668473.1"/>
    </source>
</evidence>
<dbReference type="Gene3D" id="3.40.50.720">
    <property type="entry name" value="NAD(P)-binding Rossmann-like Domain"/>
    <property type="match status" value="1"/>
</dbReference>
<proteinExistence type="predicted"/>
<gene>
    <name evidence="2" type="ORF">PPACK8108_LOCUS2985</name>
</gene>
<sequence length="157" mass="17630">SCCACFGATGFLGRYLIHKLAKKGTQVIVPYQEEDSKRHLCVMGGLGQIVPLEFNLQNKTSINVCSQHFHLVYNLIGRDYKTKNYSFDLVFVNGAAKITQITKDNDINCLIHISHLNASHDSPSKFYQAKASGEDKVKLIFPDVTIVRRSTFFGQED</sequence>
<protein>
    <recommendedName>
        <fullName evidence="1">NAD-dependent epimerase/dehydratase domain-containing protein</fullName>
    </recommendedName>
</protein>
<dbReference type="PANTHER" id="PTHR12126">
    <property type="entry name" value="NADH-UBIQUINONE OXIDOREDUCTASE 39 KDA SUBUNIT-RELATED"/>
    <property type="match status" value="1"/>
</dbReference>
<dbReference type="Proteomes" id="UP001153365">
    <property type="component" value="Unassembled WGS sequence"/>
</dbReference>
<reference evidence="2" key="1">
    <citation type="submission" date="2022-06" db="EMBL/GenBank/DDBJ databases">
        <authorList>
            <consortium name="SYNGENTA / RWTH Aachen University"/>
        </authorList>
    </citation>
    <scope>NUCLEOTIDE SEQUENCE</scope>
</reference>